<feature type="compositionally biased region" description="Low complexity" evidence="1">
    <location>
        <begin position="128"/>
        <end position="152"/>
    </location>
</feature>
<organism evidence="3 4">
    <name type="scientific">Ceratobasidium theobromae</name>
    <dbReference type="NCBI Taxonomy" id="1582974"/>
    <lineage>
        <taxon>Eukaryota</taxon>
        <taxon>Fungi</taxon>
        <taxon>Dikarya</taxon>
        <taxon>Basidiomycota</taxon>
        <taxon>Agaricomycotina</taxon>
        <taxon>Agaricomycetes</taxon>
        <taxon>Cantharellales</taxon>
        <taxon>Ceratobasidiaceae</taxon>
        <taxon>Ceratobasidium</taxon>
    </lineage>
</organism>
<comment type="caution">
    <text evidence="3">The sequence shown here is derived from an EMBL/GenBank/DDBJ whole genome shotgun (WGS) entry which is preliminary data.</text>
</comment>
<sequence length="777" mass="81343">MPIRKPRRQSLQELAYPPVPAIGGKDLRADEELLGLKDWEFGDHSTRYPQSLLSSSFDGSRWGGSTVGGSMVGGSSAGPNGRPRLSLGVPSSVGSPKKSSTSTGTSPTRSEVVHQVKRKKPPSADLEPSTVSSNPSAAPSTASSSPPKTTSALNSSVDGVVRPGDIVPLDFSAAALSVIGSTPAPVLPLAPPSAPPAPAPIPVPAPVPAQTPASSSAHVPASHKPSNRRTSQPPPRAPPSAYSHSHSHSYAQPLISVPTLPPIAASPRSSVADAVHPVPAGRIHDAPAQAALVPPLRIANISSTLPQGASSMTLQTALKQVVPSPSNYSASTRLVQAPLPVSTRTEPQVPKHSTNTSSVQPQFQLRPSALSGSTSTNLGSQATRRSPQRALPVPPPQSVVSAANPAPPPIAQAFLPPQQSSSIHAWRTGVSSGPRGWGAPPLPPSAQPTPHPPPHPRSQLPSAPVSTQPLGQYQPPSLPTRGHYQAPAPPPTRSYSYDVPAGRSSLTTQIATNSDGSTSTPDLSGGNHDLYSNSPADDGKPGLQRGPSKLRRKLTKNRGWVPNAPAAAAPALSAPATSSTSSALALATRSQLAPPATQTRPAPRVRVIPSGGQALVPAQRAFIGTHRLAQERILWGLPLDRDPRVRHAITKIESIKDAIATFGVEQFVETRMRGAVICNVDYRPKDHPNDLAFDWITYKDAQKTLEPTLQKAITRIDPATAVLVVIFLLSPSMNSLAIWRKSLTIAPGLLDPALTLRVARVKRQTADQEGDMTFKTQ</sequence>
<dbReference type="AlphaFoldDB" id="A0A5N5Q9A9"/>
<name>A0A5N5Q9A9_9AGAM</name>
<feature type="compositionally biased region" description="Low complexity" evidence="1">
    <location>
        <begin position="210"/>
        <end position="224"/>
    </location>
</feature>
<feature type="compositionally biased region" description="Low complexity" evidence="1">
    <location>
        <begin position="239"/>
        <end position="250"/>
    </location>
</feature>
<dbReference type="Pfam" id="PF26617">
    <property type="entry name" value="CcmS-like"/>
    <property type="match status" value="1"/>
</dbReference>
<feature type="compositionally biased region" description="Gly residues" evidence="1">
    <location>
        <begin position="61"/>
        <end position="76"/>
    </location>
</feature>
<proteinExistence type="predicted"/>
<feature type="region of interest" description="Disordered" evidence="1">
    <location>
        <begin position="182"/>
        <end position="250"/>
    </location>
</feature>
<feature type="compositionally biased region" description="Polar residues" evidence="1">
    <location>
        <begin position="465"/>
        <end position="475"/>
    </location>
</feature>
<evidence type="ECO:0000259" key="2">
    <source>
        <dbReference type="Pfam" id="PF26617"/>
    </source>
</evidence>
<feature type="compositionally biased region" description="Polar residues" evidence="1">
    <location>
        <begin position="504"/>
        <end position="522"/>
    </location>
</feature>
<feature type="region of interest" description="Disordered" evidence="1">
    <location>
        <begin position="1"/>
        <end position="24"/>
    </location>
</feature>
<gene>
    <name evidence="3" type="ORF">CTheo_8550</name>
</gene>
<evidence type="ECO:0000313" key="4">
    <source>
        <dbReference type="Proteomes" id="UP000383932"/>
    </source>
</evidence>
<feature type="compositionally biased region" description="Polar residues" evidence="1">
    <location>
        <begin position="324"/>
        <end position="334"/>
    </location>
</feature>
<feature type="region of interest" description="Disordered" evidence="1">
    <location>
        <begin position="40"/>
        <end position="164"/>
    </location>
</feature>
<reference evidence="3 4" key="1">
    <citation type="journal article" date="2019" name="Fungal Biol. Biotechnol.">
        <title>Draft genome sequence of fastidious pathogen Ceratobasidium theobromae, which causes vascular-streak dieback in Theobroma cacao.</title>
        <authorList>
            <person name="Ali S.S."/>
            <person name="Asman A."/>
            <person name="Shao J."/>
            <person name="Firmansyah A.P."/>
            <person name="Susilo A.W."/>
            <person name="Rosmana A."/>
            <person name="McMahon P."/>
            <person name="Junaid M."/>
            <person name="Guest D."/>
            <person name="Kheng T.Y."/>
            <person name="Meinhardt L.W."/>
            <person name="Bailey B.A."/>
        </authorList>
    </citation>
    <scope>NUCLEOTIDE SEQUENCE [LARGE SCALE GENOMIC DNA]</scope>
    <source>
        <strain evidence="3 4">CT2</strain>
    </source>
</reference>
<feature type="region of interest" description="Disordered" evidence="1">
    <location>
        <begin position="324"/>
        <end position="548"/>
    </location>
</feature>
<dbReference type="OrthoDB" id="3171339at2759"/>
<accession>A0A5N5Q9A9</accession>
<feature type="domain" description="CcmS related" evidence="2">
    <location>
        <begin position="617"/>
        <end position="745"/>
    </location>
</feature>
<keyword evidence="4" id="KW-1185">Reference proteome</keyword>
<feature type="compositionally biased region" description="Polar residues" evidence="1">
    <location>
        <begin position="47"/>
        <end position="58"/>
    </location>
</feature>
<feature type="compositionally biased region" description="Pro residues" evidence="1">
    <location>
        <begin position="185"/>
        <end position="209"/>
    </location>
</feature>
<dbReference type="Proteomes" id="UP000383932">
    <property type="component" value="Unassembled WGS sequence"/>
</dbReference>
<protein>
    <recommendedName>
        <fullName evidence="2">CcmS related domain-containing protein</fullName>
    </recommendedName>
</protein>
<evidence type="ECO:0000256" key="1">
    <source>
        <dbReference type="SAM" id="MobiDB-lite"/>
    </source>
</evidence>
<dbReference type="InterPro" id="IPR058258">
    <property type="entry name" value="CcmS-like"/>
</dbReference>
<dbReference type="EMBL" id="SSOP01000620">
    <property type="protein sequence ID" value="KAB5588008.1"/>
    <property type="molecule type" value="Genomic_DNA"/>
</dbReference>
<feature type="compositionally biased region" description="Low complexity" evidence="1">
    <location>
        <begin position="88"/>
        <end position="108"/>
    </location>
</feature>
<feature type="compositionally biased region" description="Polar residues" evidence="1">
    <location>
        <begin position="342"/>
        <end position="385"/>
    </location>
</feature>
<evidence type="ECO:0000313" key="3">
    <source>
        <dbReference type="EMBL" id="KAB5588008.1"/>
    </source>
</evidence>
<feature type="compositionally biased region" description="Pro residues" evidence="1">
    <location>
        <begin position="440"/>
        <end position="456"/>
    </location>
</feature>